<evidence type="ECO:0000313" key="1">
    <source>
        <dbReference type="EMBL" id="KAJ9101628.1"/>
    </source>
</evidence>
<sequence>MFTPLFHSLLKFYHLFPLHSPVTLLYMDAPWGRFAYNEQRGREGQKAWGELDGNLAWAFMEIVSPITFTTTILRSGGFSKLSAPTIFAASLFLIHYAHRAVISPLLLAPKRNPQHIWVTSASVFFNLLNGYMIGSFIASNPLADDAFRSLRFWLCSLGWVIGFVGNVYHDEILHDLRAPSFWLKLFGMSRYSQVRKGKGKATAEQIDQDAGTDNDTQTRTGGQEDDTYKIPRGGLFHWIAFPNYLCEWFEWLCYSILISPSPFITSPPPSLLTTLAQSTHNSPILSQLRDSFIRLMANLPFPSRLLTPPYMFLVAELSAMYPRAIRGVGWYKERFGAAWETSGRRGGRWVAIPGVL</sequence>
<keyword evidence="2" id="KW-1185">Reference proteome</keyword>
<comment type="caution">
    <text evidence="1">The sequence shown here is derived from an EMBL/GenBank/DDBJ whole genome shotgun (WGS) entry which is preliminary data.</text>
</comment>
<organism evidence="1 2">
    <name type="scientific">Naganishia adeliensis</name>
    <dbReference type="NCBI Taxonomy" id="92952"/>
    <lineage>
        <taxon>Eukaryota</taxon>
        <taxon>Fungi</taxon>
        <taxon>Dikarya</taxon>
        <taxon>Basidiomycota</taxon>
        <taxon>Agaricomycotina</taxon>
        <taxon>Tremellomycetes</taxon>
        <taxon>Filobasidiales</taxon>
        <taxon>Filobasidiaceae</taxon>
        <taxon>Naganishia</taxon>
    </lineage>
</organism>
<dbReference type="Proteomes" id="UP001230649">
    <property type="component" value="Unassembled WGS sequence"/>
</dbReference>
<protein>
    <submittedName>
        <fullName evidence="1">Uncharacterized protein</fullName>
    </submittedName>
</protein>
<proteinExistence type="predicted"/>
<gene>
    <name evidence="1" type="ORF">QFC20_005157</name>
</gene>
<accession>A0ACC2VR90</accession>
<reference evidence="1" key="1">
    <citation type="submission" date="2023-04" db="EMBL/GenBank/DDBJ databases">
        <title>Draft Genome sequencing of Naganishia species isolated from polar environments using Oxford Nanopore Technology.</title>
        <authorList>
            <person name="Leo P."/>
            <person name="Venkateswaran K."/>
        </authorList>
    </citation>
    <scope>NUCLEOTIDE SEQUENCE</scope>
    <source>
        <strain evidence="1">MNA-CCFEE 5262</strain>
    </source>
</reference>
<dbReference type="EMBL" id="JASBWS010000068">
    <property type="protein sequence ID" value="KAJ9101628.1"/>
    <property type="molecule type" value="Genomic_DNA"/>
</dbReference>
<evidence type="ECO:0000313" key="2">
    <source>
        <dbReference type="Proteomes" id="UP001230649"/>
    </source>
</evidence>
<name>A0ACC2VR90_9TREE</name>